<reference evidence="1 2" key="1">
    <citation type="submission" date="2022-11" db="EMBL/GenBank/DDBJ databases">
        <title>Genome sequencing of Acetobacter type strain.</title>
        <authorList>
            <person name="Heo J."/>
            <person name="Lee D."/>
            <person name="Han B.-H."/>
            <person name="Hong S.-B."/>
            <person name="Kwon S.-W."/>
        </authorList>
    </citation>
    <scope>NUCLEOTIDE SEQUENCE [LARGE SCALE GENOMIC DNA]</scope>
    <source>
        <strain evidence="1 2">KACC 21251</strain>
    </source>
</reference>
<dbReference type="GO" id="GO:0016740">
    <property type="term" value="F:transferase activity"/>
    <property type="evidence" value="ECO:0007669"/>
    <property type="project" value="UniProtKB-KW"/>
</dbReference>
<evidence type="ECO:0000313" key="2">
    <source>
        <dbReference type="Proteomes" id="UP001526446"/>
    </source>
</evidence>
<name>A0ABT3Q9E7_9PROT</name>
<accession>A0ABT3Q9E7</accession>
<comment type="caution">
    <text evidence="1">The sequence shown here is derived from an EMBL/GenBank/DDBJ whole genome shotgun (WGS) entry which is preliminary data.</text>
</comment>
<dbReference type="RefSeq" id="WP_166122670.1">
    <property type="nucleotide sequence ID" value="NZ_JAPIUX010000016.1"/>
</dbReference>
<keyword evidence="2" id="KW-1185">Reference proteome</keyword>
<dbReference type="Proteomes" id="UP001526446">
    <property type="component" value="Unassembled WGS sequence"/>
</dbReference>
<sequence length="299" mass="34628">MLLVTGAEATYFPLMLELIHSIRKHPAGKDMPIGIIDAGMTEEQTEILQHKNCFIRHFKPSSFRIQKAVKSRKALAVNLGKLWLDKIFPDYDLFVFLDADTWIQSWEAIEFLIGAANEGSLAVVGTWNRYRDSLPVHWYWGLIPVFRSFNLKAAYHAGLPLSVLKKMSRYPDLNAGVYALKRDAPHWDRMRKWQDIILKKGRPFTSDGLAMALACCVDQMPSQRLPPACNYTLHYQPLYDEFKKRFVDPFYPHHPIGIMHLTGHKAIRSSLEETLEFESILGRSYQINPRYNDRKYQIS</sequence>
<protein>
    <submittedName>
        <fullName evidence="1">Glycosyl transferase</fullName>
    </submittedName>
</protein>
<organism evidence="1 2">
    <name type="scientific">Acetobacter farinalis</name>
    <dbReference type="NCBI Taxonomy" id="1260984"/>
    <lineage>
        <taxon>Bacteria</taxon>
        <taxon>Pseudomonadati</taxon>
        <taxon>Pseudomonadota</taxon>
        <taxon>Alphaproteobacteria</taxon>
        <taxon>Acetobacterales</taxon>
        <taxon>Acetobacteraceae</taxon>
        <taxon>Acetobacter</taxon>
    </lineage>
</organism>
<proteinExistence type="predicted"/>
<keyword evidence="1" id="KW-0808">Transferase</keyword>
<dbReference type="InterPro" id="IPR029044">
    <property type="entry name" value="Nucleotide-diphossugar_trans"/>
</dbReference>
<dbReference type="SUPFAM" id="SSF53448">
    <property type="entry name" value="Nucleotide-diphospho-sugar transferases"/>
    <property type="match status" value="1"/>
</dbReference>
<dbReference type="EMBL" id="JAPIUX010000016">
    <property type="protein sequence ID" value="MCX2561885.1"/>
    <property type="molecule type" value="Genomic_DNA"/>
</dbReference>
<dbReference type="Pfam" id="PF01501">
    <property type="entry name" value="Glyco_transf_8"/>
    <property type="match status" value="1"/>
</dbReference>
<dbReference type="Gene3D" id="3.90.550.10">
    <property type="entry name" value="Spore Coat Polysaccharide Biosynthesis Protein SpsA, Chain A"/>
    <property type="match status" value="1"/>
</dbReference>
<dbReference type="InterPro" id="IPR002495">
    <property type="entry name" value="Glyco_trans_8"/>
</dbReference>
<evidence type="ECO:0000313" key="1">
    <source>
        <dbReference type="EMBL" id="MCX2561885.1"/>
    </source>
</evidence>
<gene>
    <name evidence="1" type="ORF">OQ252_10830</name>
</gene>